<name>A0A0B5DAK7_9CORY</name>
<feature type="transmembrane region" description="Helical" evidence="1">
    <location>
        <begin position="79"/>
        <end position="100"/>
    </location>
</feature>
<feature type="transmembrane region" description="Helical" evidence="1">
    <location>
        <begin position="130"/>
        <end position="152"/>
    </location>
</feature>
<feature type="transmembrane region" description="Helical" evidence="1">
    <location>
        <begin position="439"/>
        <end position="462"/>
    </location>
</feature>
<keyword evidence="1" id="KW-0472">Membrane</keyword>
<gene>
    <name evidence="2" type="ORF">B842_10740</name>
</gene>
<evidence type="ECO:0000313" key="3">
    <source>
        <dbReference type="Proteomes" id="UP000031524"/>
    </source>
</evidence>
<protein>
    <submittedName>
        <fullName evidence="2">ABC transporter permease</fullName>
    </submittedName>
</protein>
<keyword evidence="1" id="KW-0812">Transmembrane</keyword>
<evidence type="ECO:0000256" key="1">
    <source>
        <dbReference type="SAM" id="Phobius"/>
    </source>
</evidence>
<evidence type="ECO:0000313" key="2">
    <source>
        <dbReference type="EMBL" id="AJE33997.1"/>
    </source>
</evidence>
<dbReference type="AlphaFoldDB" id="A0A0B5DAK7"/>
<keyword evidence="1" id="KW-1133">Transmembrane helix</keyword>
<feature type="transmembrane region" description="Helical" evidence="1">
    <location>
        <begin position="353"/>
        <end position="373"/>
    </location>
</feature>
<dbReference type="HOGENOM" id="CLU_036785_2_0_11"/>
<reference evidence="2 3" key="1">
    <citation type="submission" date="2013-04" db="EMBL/GenBank/DDBJ databases">
        <title>Complete genome sequence of Corynebacterium humireducens DSM 45392(T), isolated from a wastewater-fed microbial fuel cell.</title>
        <authorList>
            <person name="Ruckert C."/>
            <person name="Albersmeier A."/>
            <person name="Kalinowski J."/>
        </authorList>
    </citation>
    <scope>NUCLEOTIDE SEQUENCE [LARGE SCALE GENOMIC DNA]</scope>
    <source>
        <strain evidence="3">MFC-5</strain>
    </source>
</reference>
<feature type="transmembrane region" description="Helical" evidence="1">
    <location>
        <begin position="245"/>
        <end position="265"/>
    </location>
</feature>
<dbReference type="EMBL" id="CP005286">
    <property type="protein sequence ID" value="AJE33997.1"/>
    <property type="molecule type" value="Genomic_DNA"/>
</dbReference>
<accession>A0A0B5DAK7</accession>
<dbReference type="OrthoDB" id="2014935at2"/>
<feature type="transmembrane region" description="Helical" evidence="1">
    <location>
        <begin position="164"/>
        <end position="182"/>
    </location>
</feature>
<dbReference type="Proteomes" id="UP000031524">
    <property type="component" value="Chromosome"/>
</dbReference>
<feature type="transmembrane region" description="Helical" evidence="1">
    <location>
        <begin position="510"/>
        <end position="533"/>
    </location>
</feature>
<keyword evidence="3" id="KW-1185">Reference proteome</keyword>
<dbReference type="RefSeq" id="WP_040086670.1">
    <property type="nucleotide sequence ID" value="NZ_BCSU01000001.1"/>
</dbReference>
<feature type="transmembrane region" description="Helical" evidence="1">
    <location>
        <begin position="304"/>
        <end position="322"/>
    </location>
</feature>
<sequence>MSTLTGTGTLLRFMLRRDRLRLPLWVLGMGLMALYISTALGTVLDEESLPGMAQMAATPVMALIGGPGYGFDAITIPRFFAGLYGAYLMLGAALMSMTTLSRHTRVEEQSGRGELVLADVVGRHAQLTAALLLAVLMNVLVAVTMTGIILVAPLEPAPGVGSTALFTASIAAVGVAFAGVAATTAQLSPYSRTCTALAGVVLAVAFLVRGIGDMSRSQGGDLAWLSWLSPLGWAQQTAPYTLDRWWPLVFPLLFAAVGAGLGYLLRSRRDFGAGVLADRLGRERAPSWLGTPLALAYRLQRGALLGWSVAIFLTGLLLGAFTDSMADVADSLPPEMLAVMGGDGAADAFVNGYLGFMSVYFGVMFAVFAVLAVQSLRSQETEGHTEAVLATAVGRAQWVLSWVTVTALGAVWLAVLAGLGEGLGAVLVTGDGSLFAPTLLGHAVQFSTVWFFLGLAVALYGLAPRLIGLVWVLYVVGTVLIFFGPMLDLSQAWLNLSPFQHTGQHPATDVQWLGVTVLSLGGVALALLGAVAFRRRDLSA</sequence>
<dbReference type="KEGG" id="chm:B842_10740"/>
<feature type="transmembrane region" description="Helical" evidence="1">
    <location>
        <begin position="399"/>
        <end position="419"/>
    </location>
</feature>
<proteinExistence type="predicted"/>
<feature type="transmembrane region" description="Helical" evidence="1">
    <location>
        <begin position="194"/>
        <end position="212"/>
    </location>
</feature>
<feature type="transmembrane region" description="Helical" evidence="1">
    <location>
        <begin position="22"/>
        <end position="44"/>
    </location>
</feature>
<dbReference type="STRING" id="1223515.B842_10740"/>
<organism evidence="2 3">
    <name type="scientific">Corynebacterium humireducens NBRC 106098 = DSM 45392</name>
    <dbReference type="NCBI Taxonomy" id="1223515"/>
    <lineage>
        <taxon>Bacteria</taxon>
        <taxon>Bacillati</taxon>
        <taxon>Actinomycetota</taxon>
        <taxon>Actinomycetes</taxon>
        <taxon>Mycobacteriales</taxon>
        <taxon>Corynebacteriaceae</taxon>
        <taxon>Corynebacterium</taxon>
    </lineage>
</organism>
<feature type="transmembrane region" description="Helical" evidence="1">
    <location>
        <begin position="469"/>
        <end position="490"/>
    </location>
</feature>